<sequence>MGKQRLPTFMIGNTGNYTDSGIKDDISKAQEAHINAFALNIANSDPVNKESIPKCFDQANALGFQLFFSFDYAGNGPWPMNNVIDLISTYSGKDSYYHYQGKLLVSTFEGPDNSDNWLVIKQQTGCFFIPDWLSLRAKPALELDTANSLFNWAAWPWGPQEMNTYVNASYMEYLNGLPYIMPAAPWFYTNIPGYNKNWLWRGDDLWYDQWQEIWFVKPDFVEIISWNDYSKSLYIRPLREHAMEAFDIGQAPYNYVTDMPHDS</sequence>
<protein>
    <recommendedName>
        <fullName evidence="3">Alpha-1,3-glucanase/mutanase</fullName>
    </recommendedName>
</protein>
<dbReference type="Gene3D" id="3.20.20.80">
    <property type="entry name" value="Glycosidases"/>
    <property type="match status" value="1"/>
</dbReference>
<reference evidence="1" key="1">
    <citation type="journal article" date="2020" name="bioRxiv">
        <title>Genomic and phenotypic heterogeneity of clinical isolates of the human pathogens Aspergillus fumigatus, Aspergillus lentulus and Aspergillus fumigatiaffinis.</title>
        <authorList>
            <person name="dos Santos R.A.C."/>
            <person name="Steenwyk J.L."/>
            <person name="Rivero-Menendez O."/>
            <person name="Mead M.E."/>
            <person name="Silva L.P."/>
            <person name="Bastos R.W."/>
            <person name="Alastruey-Izquierdo A."/>
            <person name="Goldman G.H."/>
            <person name="Rokas A."/>
        </authorList>
    </citation>
    <scope>NUCLEOTIDE SEQUENCE</scope>
    <source>
        <strain evidence="1">CNM-CM6805</strain>
    </source>
</reference>
<dbReference type="GO" id="GO:0051118">
    <property type="term" value="F:glucan endo-1,3-alpha-glucosidase activity"/>
    <property type="evidence" value="ECO:0007669"/>
    <property type="project" value="InterPro"/>
</dbReference>
<dbReference type="CDD" id="cd11577">
    <property type="entry name" value="GH71"/>
    <property type="match status" value="1"/>
</dbReference>
<proteinExistence type="predicted"/>
<dbReference type="EMBL" id="JAAAPX010000122">
    <property type="protein sequence ID" value="KAF4229999.1"/>
    <property type="molecule type" value="Genomic_DNA"/>
</dbReference>
<keyword evidence="2" id="KW-1185">Reference proteome</keyword>
<organism evidence="1 2">
    <name type="scientific">Aspergillus fumigatiaffinis</name>
    <dbReference type="NCBI Taxonomy" id="340414"/>
    <lineage>
        <taxon>Eukaryota</taxon>
        <taxon>Fungi</taxon>
        <taxon>Dikarya</taxon>
        <taxon>Ascomycota</taxon>
        <taxon>Pezizomycotina</taxon>
        <taxon>Eurotiomycetes</taxon>
        <taxon>Eurotiomycetidae</taxon>
        <taxon>Eurotiales</taxon>
        <taxon>Aspergillaceae</taxon>
        <taxon>Aspergillus</taxon>
        <taxon>Aspergillus subgen. Fumigati</taxon>
    </lineage>
</organism>
<dbReference type="AlphaFoldDB" id="A0A8H4LYS0"/>
<evidence type="ECO:0008006" key="3">
    <source>
        <dbReference type="Google" id="ProtNLM"/>
    </source>
</evidence>
<dbReference type="InterPro" id="IPR005197">
    <property type="entry name" value="Glyco_hydro_71"/>
</dbReference>
<comment type="caution">
    <text evidence="1">The sequence shown here is derived from an EMBL/GenBank/DDBJ whole genome shotgun (WGS) entry which is preliminary data.</text>
</comment>
<dbReference type="Proteomes" id="UP000653565">
    <property type="component" value="Unassembled WGS sequence"/>
</dbReference>
<name>A0A8H4LYS0_9EURO</name>
<reference evidence="1" key="2">
    <citation type="submission" date="2020-04" db="EMBL/GenBank/DDBJ databases">
        <authorList>
            <person name="Santos R.A.C."/>
            <person name="Steenwyk J.L."/>
            <person name="Rivero-Menendez O."/>
            <person name="Mead M.E."/>
            <person name="Silva L.P."/>
            <person name="Bastos R.W."/>
            <person name="Alastruey-Izquierdo A."/>
            <person name="Goldman G.H."/>
            <person name="Rokas A."/>
        </authorList>
    </citation>
    <scope>NUCLEOTIDE SEQUENCE</scope>
    <source>
        <strain evidence="1">CNM-CM6805</strain>
    </source>
</reference>
<dbReference type="Pfam" id="PF03659">
    <property type="entry name" value="Glyco_hydro_71"/>
    <property type="match status" value="1"/>
</dbReference>
<evidence type="ECO:0000313" key="1">
    <source>
        <dbReference type="EMBL" id="KAF4229999.1"/>
    </source>
</evidence>
<evidence type="ECO:0000313" key="2">
    <source>
        <dbReference type="Proteomes" id="UP000653565"/>
    </source>
</evidence>
<dbReference type="OrthoDB" id="1046782at2759"/>
<accession>A0A8H4LYS0</accession>
<gene>
    <name evidence="1" type="ORF">CNMCM6805_001036</name>
</gene>